<evidence type="ECO:0000256" key="2">
    <source>
        <dbReference type="ARBA" id="ARBA00022723"/>
    </source>
</evidence>
<dbReference type="PATRIC" id="fig|1294273.3.peg.3057"/>
<dbReference type="AlphaFoldDB" id="W8S562"/>
<dbReference type="PANTHER" id="PTHR43270:SF12">
    <property type="entry name" value="SUCCINYL-DIAMINOPIMELATE DESUCCINYLASE"/>
    <property type="match status" value="1"/>
</dbReference>
<dbReference type="Pfam" id="PF01546">
    <property type="entry name" value="Peptidase_M20"/>
    <property type="match status" value="1"/>
</dbReference>
<evidence type="ECO:0000259" key="4">
    <source>
        <dbReference type="Pfam" id="PF07687"/>
    </source>
</evidence>
<accession>W8S562</accession>
<feature type="domain" description="Peptidase M20 dimerisation" evidence="4">
    <location>
        <begin position="234"/>
        <end position="388"/>
    </location>
</feature>
<dbReference type="InterPro" id="IPR002933">
    <property type="entry name" value="Peptidase_M20"/>
</dbReference>
<dbReference type="eggNOG" id="COG0624">
    <property type="taxonomic scope" value="Bacteria"/>
</dbReference>
<evidence type="ECO:0000256" key="3">
    <source>
        <dbReference type="ARBA" id="ARBA00022801"/>
    </source>
</evidence>
<sequence>MRYRLDSGARRRSVGRASPGAHRALARLNLQEEVPMSLDAVLSRIDTDLDAATGRLFDLLRIPSVSTDPAYSDDVARAANWLAQALAELGFDASVRATDGHPMVVAHGGPADGRHILFYGHYDVQPVDPLALWTRDPFDPAIEQTDSGKVIRARGAADDKGQLMTFIEACRAWKAETGTLPARVTIFLEGEEESGSPSLVPFLKANAEELTAEIALICDTGLYAEGVPGIVTQLRGLLGEEITVTGPEKDLHSGLFGGIAMNPIRVLSRVLANLHDAHGHVRVPGFYDGVAEPSPTLKKQWRDLGFDAERFLGAVGLTHPAGEDDRTPLEMIWSRPTAEVNGIWGGYTGAGFKTVLPSQAHAKVSFRLVAGQDPHVLRESFRDWVIQQMPLDCHVEFASHGASPASRMDISHPAFEMARQALSAEWPGEAAFIGGGGSIPVAGYFKTVLGMDSLLAGFGRDNDQIHSPNEKYDLNSFHRGMRSWARILDGFAA</sequence>
<proteinExistence type="predicted"/>
<keyword evidence="6" id="KW-1185">Reference proteome</keyword>
<dbReference type="KEGG" id="red:roselon_03096"/>
<dbReference type="Pfam" id="PF07687">
    <property type="entry name" value="M20_dimer"/>
    <property type="match status" value="1"/>
</dbReference>
<dbReference type="Proteomes" id="UP000019593">
    <property type="component" value="Chromosome"/>
</dbReference>
<dbReference type="Gene3D" id="3.40.630.10">
    <property type="entry name" value="Zn peptidases"/>
    <property type="match status" value="1"/>
</dbReference>
<keyword evidence="1" id="KW-0645">Protease</keyword>
<reference evidence="5 6" key="1">
    <citation type="submission" date="2013-03" db="EMBL/GenBank/DDBJ databases">
        <authorList>
            <person name="Fiebig A."/>
            <person name="Goeker M."/>
            <person name="Klenk H.-P.P."/>
        </authorList>
    </citation>
    <scope>NUCLEOTIDE SEQUENCE [LARGE SCALE GENOMIC DNA]</scope>
    <source>
        <strain evidence="6">DSM 19469</strain>
    </source>
</reference>
<dbReference type="EMBL" id="CP004372">
    <property type="protein sequence ID" value="AHM05367.1"/>
    <property type="molecule type" value="Genomic_DNA"/>
</dbReference>
<dbReference type="GO" id="GO:0046872">
    <property type="term" value="F:metal ion binding"/>
    <property type="evidence" value="ECO:0007669"/>
    <property type="project" value="UniProtKB-KW"/>
</dbReference>
<dbReference type="NCBIfam" id="NF006579">
    <property type="entry name" value="PRK09104.1"/>
    <property type="match status" value="1"/>
</dbReference>
<keyword evidence="2" id="KW-0479">Metal-binding</keyword>
<dbReference type="SUPFAM" id="SSF53187">
    <property type="entry name" value="Zn-dependent exopeptidases"/>
    <property type="match status" value="1"/>
</dbReference>
<dbReference type="InterPro" id="IPR011650">
    <property type="entry name" value="Peptidase_M20_dimer"/>
</dbReference>
<dbReference type="PANTHER" id="PTHR43270">
    <property type="entry name" value="BETA-ALA-HIS DIPEPTIDASE"/>
    <property type="match status" value="1"/>
</dbReference>
<keyword evidence="3" id="KW-0378">Hydrolase</keyword>
<evidence type="ECO:0000313" key="6">
    <source>
        <dbReference type="Proteomes" id="UP000019593"/>
    </source>
</evidence>
<dbReference type="GO" id="GO:0006508">
    <property type="term" value="P:proteolysis"/>
    <property type="evidence" value="ECO:0007669"/>
    <property type="project" value="UniProtKB-KW"/>
</dbReference>
<protein>
    <submittedName>
        <fullName evidence="5">Acetylornithine deacetylase/Succinyl-diaminopimelate desuccinylase</fullName>
    </submittedName>
</protein>
<dbReference type="HOGENOM" id="CLU_029469_2_1_5"/>
<organism evidence="5 6">
    <name type="scientific">Roseicyclus elongatus DSM 19469</name>
    <dbReference type="NCBI Taxonomy" id="1294273"/>
    <lineage>
        <taxon>Bacteria</taxon>
        <taxon>Pseudomonadati</taxon>
        <taxon>Pseudomonadota</taxon>
        <taxon>Alphaproteobacteria</taxon>
        <taxon>Rhodobacterales</taxon>
        <taxon>Roseobacteraceae</taxon>
        <taxon>Roseicyclus</taxon>
    </lineage>
</organism>
<dbReference type="Gene3D" id="3.30.70.360">
    <property type="match status" value="1"/>
</dbReference>
<evidence type="ECO:0000256" key="1">
    <source>
        <dbReference type="ARBA" id="ARBA00022670"/>
    </source>
</evidence>
<gene>
    <name evidence="5" type="ORF">roselon_03096</name>
</gene>
<dbReference type="GO" id="GO:0008233">
    <property type="term" value="F:peptidase activity"/>
    <property type="evidence" value="ECO:0007669"/>
    <property type="project" value="UniProtKB-KW"/>
</dbReference>
<dbReference type="InterPro" id="IPR051458">
    <property type="entry name" value="Cyt/Met_Dipeptidase"/>
</dbReference>
<name>W8S562_9RHOB</name>
<evidence type="ECO:0000313" key="5">
    <source>
        <dbReference type="EMBL" id="AHM05367.1"/>
    </source>
</evidence>